<evidence type="ECO:0000256" key="4">
    <source>
        <dbReference type="ARBA" id="ARBA00022540"/>
    </source>
</evidence>
<evidence type="ECO:0000256" key="7">
    <source>
        <dbReference type="ARBA" id="ARBA00044228"/>
    </source>
</evidence>
<dbReference type="InterPro" id="IPR000649">
    <property type="entry name" value="IF-2B-related"/>
</dbReference>
<dbReference type="AlphaFoldDB" id="A0A8J2VUC0"/>
<name>A0A8J2VUC0_9NEOP</name>
<dbReference type="GO" id="GO:0003743">
    <property type="term" value="F:translation initiation factor activity"/>
    <property type="evidence" value="ECO:0007669"/>
    <property type="project" value="UniProtKB-KW"/>
</dbReference>
<dbReference type="Proteomes" id="UP000789524">
    <property type="component" value="Unassembled WGS sequence"/>
</dbReference>
<evidence type="ECO:0000256" key="6">
    <source>
        <dbReference type="ARBA" id="ARBA00044122"/>
    </source>
</evidence>
<dbReference type="InterPro" id="IPR042529">
    <property type="entry name" value="IF_2B-like_C"/>
</dbReference>
<dbReference type="PANTHER" id="PTHR45859">
    <property type="entry name" value="TRANSLATION INITIATION FACTOR EIF-2B SUBUNIT BETA"/>
    <property type="match status" value="1"/>
</dbReference>
<keyword evidence="3" id="KW-0963">Cytoplasm</keyword>
<gene>
    <name evidence="11" type="ORF">DCHRY22_LOCUS10783</name>
</gene>
<keyword evidence="5" id="KW-0648">Protein biosynthesis</keyword>
<protein>
    <recommendedName>
        <fullName evidence="6">Translation initiation factor eIF2B subunit beta</fullName>
    </recommendedName>
    <alternativeName>
        <fullName evidence="7">eIF2B GDP-GTP exchange factor subunit beta</fullName>
    </alternativeName>
</protein>
<dbReference type="OrthoDB" id="269919at2759"/>
<evidence type="ECO:0000256" key="5">
    <source>
        <dbReference type="ARBA" id="ARBA00022917"/>
    </source>
</evidence>
<evidence type="ECO:0000313" key="12">
    <source>
        <dbReference type="Proteomes" id="UP000789524"/>
    </source>
</evidence>
<evidence type="ECO:0000256" key="3">
    <source>
        <dbReference type="ARBA" id="ARBA00022490"/>
    </source>
</evidence>
<dbReference type="EMBL" id="CAKASE010000072">
    <property type="protein sequence ID" value="CAG9574159.1"/>
    <property type="molecule type" value="Genomic_DNA"/>
</dbReference>
<dbReference type="Gene3D" id="3.40.50.10470">
    <property type="entry name" value="Translation initiation factor eif-2b, domain 2"/>
    <property type="match status" value="1"/>
</dbReference>
<comment type="subunit">
    <text evidence="8">Component of the translation initiation factor 2B (eIF2B) complex which is a heterodecamer of two sets of five different subunits: alpha, beta, gamma, delta and epsilon. Subunits alpha, beta and delta comprise a regulatory subcomplex and subunits epsilon and gamma comprise a catalytic subcomplex. Within the complex, the hexameric regulatory complex resides at the center, with the two heterodimeric catalytic subcomplexes bound on opposite sides.</text>
</comment>
<dbReference type="GO" id="GO:0005851">
    <property type="term" value="C:eukaryotic translation initiation factor 2B complex"/>
    <property type="evidence" value="ECO:0007669"/>
    <property type="project" value="TreeGrafter"/>
</dbReference>
<evidence type="ECO:0000256" key="1">
    <source>
        <dbReference type="ARBA" id="ARBA00004514"/>
    </source>
</evidence>
<feature type="compositionally biased region" description="Basic residues" evidence="10">
    <location>
        <begin position="422"/>
        <end position="432"/>
    </location>
</feature>
<evidence type="ECO:0000256" key="8">
    <source>
        <dbReference type="ARBA" id="ARBA00046432"/>
    </source>
</evidence>
<dbReference type="GO" id="GO:0005085">
    <property type="term" value="F:guanyl-nucleotide exchange factor activity"/>
    <property type="evidence" value="ECO:0007669"/>
    <property type="project" value="TreeGrafter"/>
</dbReference>
<evidence type="ECO:0000256" key="10">
    <source>
        <dbReference type="SAM" id="MobiDB-lite"/>
    </source>
</evidence>
<evidence type="ECO:0000256" key="2">
    <source>
        <dbReference type="ARBA" id="ARBA00007251"/>
    </source>
</evidence>
<accession>A0A8J2VUC0</accession>
<organism evidence="11 12">
    <name type="scientific">Danaus chrysippus</name>
    <name type="common">African queen</name>
    <dbReference type="NCBI Taxonomy" id="151541"/>
    <lineage>
        <taxon>Eukaryota</taxon>
        <taxon>Metazoa</taxon>
        <taxon>Ecdysozoa</taxon>
        <taxon>Arthropoda</taxon>
        <taxon>Hexapoda</taxon>
        <taxon>Insecta</taxon>
        <taxon>Pterygota</taxon>
        <taxon>Neoptera</taxon>
        <taxon>Endopterygota</taxon>
        <taxon>Lepidoptera</taxon>
        <taxon>Glossata</taxon>
        <taxon>Ditrysia</taxon>
        <taxon>Papilionoidea</taxon>
        <taxon>Nymphalidae</taxon>
        <taxon>Danainae</taxon>
        <taxon>Danaini</taxon>
        <taxon>Danaina</taxon>
        <taxon>Danaus</taxon>
        <taxon>Anosia</taxon>
    </lineage>
</organism>
<evidence type="ECO:0000256" key="9">
    <source>
        <dbReference type="RuleBase" id="RU003814"/>
    </source>
</evidence>
<sequence>MGPPEAMKELDEKSMESLVKFVADVRTGKVQGSENIALATVNLLEQIITDLETSTAMSLINAVRAAGRQLARALPSEHSAANMVRRVLRAVRDEQRAQHNQSVEGAGESLARLVLAAPLRRGTLPSGRDLREPLRDHIAELRAELDSSTSSICSQAKEHLHAEDLVLSYGGGALLEKFLKSSTRKYKLLLAAGPDVTECHSMAVRLSHSGVSVTVTSAAAVGALMSRVNKVVLEAVGALSGGSALAAAGSLALTTAAAHRAVPVVVLCPLHALCAVHACERRLLASDAAPAAAIPYQNLESSVSRVVSPKYEVLPPDHISLYITNLGGSSPSYIYRLLSEIYDPSDIEQRACEPASAPIDTLWYGAGDMSQGGSRRPYSRGGPRWHPRYKDYWDYEQNYSDGSSAGSPKEACVAQSPPPVPAKRHPHHHHEQRRLSVEPVLKIRAFEQTYLPVIED</sequence>
<keyword evidence="4" id="KW-0396">Initiation factor</keyword>
<comment type="subcellular location">
    <subcellularLocation>
        <location evidence="1">Cytoplasm</location>
        <location evidence="1">Cytosol</location>
    </subcellularLocation>
</comment>
<feature type="region of interest" description="Disordered" evidence="10">
    <location>
        <begin position="400"/>
        <end position="435"/>
    </location>
</feature>
<evidence type="ECO:0000313" key="11">
    <source>
        <dbReference type="EMBL" id="CAG9574159.1"/>
    </source>
</evidence>
<keyword evidence="12" id="KW-1185">Reference proteome</keyword>
<dbReference type="InterPro" id="IPR051855">
    <property type="entry name" value="eIF2B_beta_subunit"/>
</dbReference>
<dbReference type="InterPro" id="IPR037171">
    <property type="entry name" value="NagB/RpiA_transferase-like"/>
</dbReference>
<comment type="caution">
    <text evidence="11">The sequence shown here is derived from an EMBL/GenBank/DDBJ whole genome shotgun (WGS) entry which is preliminary data.</text>
</comment>
<dbReference type="GO" id="GO:0005829">
    <property type="term" value="C:cytosol"/>
    <property type="evidence" value="ECO:0007669"/>
    <property type="project" value="UniProtKB-SubCell"/>
</dbReference>
<dbReference type="SUPFAM" id="SSF100950">
    <property type="entry name" value="NagB/RpiA/CoA transferase-like"/>
    <property type="match status" value="1"/>
</dbReference>
<reference evidence="11" key="1">
    <citation type="submission" date="2021-09" db="EMBL/GenBank/DDBJ databases">
        <authorList>
            <person name="Martin H S."/>
        </authorList>
    </citation>
    <scope>NUCLEOTIDE SEQUENCE</scope>
</reference>
<dbReference type="PANTHER" id="PTHR45859:SF1">
    <property type="entry name" value="TRANSLATION INITIATION FACTOR EIF-2B SUBUNIT BETA"/>
    <property type="match status" value="1"/>
</dbReference>
<dbReference type="Pfam" id="PF01008">
    <property type="entry name" value="IF-2B"/>
    <property type="match status" value="1"/>
</dbReference>
<comment type="similarity">
    <text evidence="2 9">Belongs to the eIF-2B alpha/beta/delta subunits family.</text>
</comment>
<proteinExistence type="inferred from homology"/>